<gene>
    <name evidence="10" type="ORF">ELAC_0906</name>
</gene>
<evidence type="ECO:0000256" key="1">
    <source>
        <dbReference type="ARBA" id="ARBA00004651"/>
    </source>
</evidence>
<dbReference type="PANTHER" id="PTHR30588:SF0">
    <property type="entry name" value="BRANCHED-CHAIN AMINO ACID PERMEASE BRNQ"/>
    <property type="match status" value="1"/>
</dbReference>
<dbReference type="InterPro" id="IPR004685">
    <property type="entry name" value="Brnchd-chn_aa_trnsp_Livcs"/>
</dbReference>
<feature type="transmembrane region" description="Helical" evidence="9">
    <location>
        <begin position="226"/>
        <end position="247"/>
    </location>
</feature>
<accession>A0A0H5E4T0</accession>
<evidence type="ECO:0000256" key="4">
    <source>
        <dbReference type="ARBA" id="ARBA00022475"/>
    </source>
</evidence>
<evidence type="ECO:0000256" key="9">
    <source>
        <dbReference type="SAM" id="Phobius"/>
    </source>
</evidence>
<feature type="transmembrane region" description="Helical" evidence="9">
    <location>
        <begin position="182"/>
        <end position="205"/>
    </location>
</feature>
<evidence type="ECO:0000256" key="6">
    <source>
        <dbReference type="ARBA" id="ARBA00022970"/>
    </source>
</evidence>
<evidence type="ECO:0008006" key="12">
    <source>
        <dbReference type="Google" id="ProtNLM"/>
    </source>
</evidence>
<protein>
    <recommendedName>
        <fullName evidence="12">Branched-chain amino acid transport system II carrier protein</fullName>
    </recommendedName>
</protein>
<feature type="transmembrane region" description="Helical" evidence="9">
    <location>
        <begin position="267"/>
        <end position="294"/>
    </location>
</feature>
<feature type="transmembrane region" description="Helical" evidence="9">
    <location>
        <begin position="77"/>
        <end position="97"/>
    </location>
</feature>
<evidence type="ECO:0000313" key="10">
    <source>
        <dbReference type="EMBL" id="CRX38255.1"/>
    </source>
</evidence>
<comment type="similarity">
    <text evidence="2">Belongs to the branched chain amino acid transporter family.</text>
</comment>
<sequence>MKQFSLMLTTGFALFSMFFGSGNLVFPLQVGKESAGHFPEAALGIILTGVLVPFLGVFGMILYEGDPKRFFSCFGKTGIFLFSFASLALMGPFGVLARCLTVAHGALQLLFPGLPLVPTSLALCLLIFVLTYNKHKIVSVLGAYLTPFLLAAIATIAYFGYIGGKAEVQVSGEALPAFTNGFFQGYQTMDLLAAFFFSTFIISHLKGRDDSAAKNYSLNLFFKSSLIGAGLLGAVYFLLVMLGSFYSSELSGVEPKEMLGKVALLTLGPYAAPVVAAAVTLACLTTAIVLTVLFADFVRYDIAKDRIGNARSLSLTLLIGFLVSTLDFGGIASFLGPILETVYPALILLTAVNIAGYFMGFKTSHWPVTAAIALKLAA</sequence>
<dbReference type="RefSeq" id="WP_098038099.1">
    <property type="nucleotide sequence ID" value="NZ_CWGJ01000011.1"/>
</dbReference>
<feature type="transmembrane region" description="Helical" evidence="9">
    <location>
        <begin position="315"/>
        <end position="335"/>
    </location>
</feature>
<dbReference type="OrthoDB" id="9783920at2"/>
<dbReference type="Proteomes" id="UP000220251">
    <property type="component" value="Unassembled WGS sequence"/>
</dbReference>
<feature type="transmembrane region" description="Helical" evidence="9">
    <location>
        <begin position="43"/>
        <end position="65"/>
    </location>
</feature>
<keyword evidence="5 9" id="KW-0812">Transmembrane</keyword>
<evidence type="ECO:0000256" key="7">
    <source>
        <dbReference type="ARBA" id="ARBA00022989"/>
    </source>
</evidence>
<feature type="transmembrane region" description="Helical" evidence="9">
    <location>
        <begin position="341"/>
        <end position="359"/>
    </location>
</feature>
<evidence type="ECO:0000256" key="2">
    <source>
        <dbReference type="ARBA" id="ARBA00008540"/>
    </source>
</evidence>
<dbReference type="GO" id="GO:0015190">
    <property type="term" value="F:L-leucine transmembrane transporter activity"/>
    <property type="evidence" value="ECO:0007669"/>
    <property type="project" value="TreeGrafter"/>
</dbReference>
<feature type="transmembrane region" description="Helical" evidence="9">
    <location>
        <begin position="109"/>
        <end position="130"/>
    </location>
</feature>
<dbReference type="GO" id="GO:0015820">
    <property type="term" value="P:L-leucine transport"/>
    <property type="evidence" value="ECO:0007669"/>
    <property type="project" value="TreeGrafter"/>
</dbReference>
<dbReference type="AlphaFoldDB" id="A0A0H5E4T0"/>
<feature type="transmembrane region" description="Helical" evidence="9">
    <location>
        <begin position="137"/>
        <end position="162"/>
    </location>
</feature>
<dbReference type="PANTHER" id="PTHR30588">
    <property type="entry name" value="BRANCHED-CHAIN AMINO ACID TRANSPORT SYSTEM 2 CARRIER PROTEIN"/>
    <property type="match status" value="1"/>
</dbReference>
<dbReference type="EMBL" id="CWGJ01000011">
    <property type="protein sequence ID" value="CRX38255.1"/>
    <property type="molecule type" value="Genomic_DNA"/>
</dbReference>
<dbReference type="GO" id="GO:0005304">
    <property type="term" value="F:L-valine transmembrane transporter activity"/>
    <property type="evidence" value="ECO:0007669"/>
    <property type="project" value="TreeGrafter"/>
</dbReference>
<keyword evidence="6" id="KW-0029">Amino-acid transport</keyword>
<keyword evidence="7 9" id="KW-1133">Transmembrane helix</keyword>
<dbReference type="GO" id="GO:0015188">
    <property type="term" value="F:L-isoleucine transmembrane transporter activity"/>
    <property type="evidence" value="ECO:0007669"/>
    <property type="project" value="TreeGrafter"/>
</dbReference>
<evidence type="ECO:0000313" key="11">
    <source>
        <dbReference type="Proteomes" id="UP000220251"/>
    </source>
</evidence>
<dbReference type="GO" id="GO:0015818">
    <property type="term" value="P:isoleucine transport"/>
    <property type="evidence" value="ECO:0007669"/>
    <property type="project" value="TreeGrafter"/>
</dbReference>
<dbReference type="Pfam" id="PF05525">
    <property type="entry name" value="Branch_AA_trans"/>
    <property type="match status" value="1"/>
</dbReference>
<reference evidence="11" key="1">
    <citation type="submission" date="2015-06" db="EMBL/GenBank/DDBJ databases">
        <authorList>
            <person name="Bertelli C."/>
        </authorList>
    </citation>
    <scope>NUCLEOTIDE SEQUENCE [LARGE SCALE GENOMIC DNA]</scope>
    <source>
        <strain evidence="11">CRIB-30</strain>
    </source>
</reference>
<dbReference type="GO" id="GO:0005886">
    <property type="term" value="C:plasma membrane"/>
    <property type="evidence" value="ECO:0007669"/>
    <property type="project" value="UniProtKB-SubCell"/>
</dbReference>
<evidence type="ECO:0000256" key="5">
    <source>
        <dbReference type="ARBA" id="ARBA00022692"/>
    </source>
</evidence>
<evidence type="ECO:0000256" key="8">
    <source>
        <dbReference type="ARBA" id="ARBA00023136"/>
    </source>
</evidence>
<keyword evidence="8 9" id="KW-0472">Membrane</keyword>
<keyword evidence="3" id="KW-0813">Transport</keyword>
<organism evidence="10 11">
    <name type="scientific">Estrella lausannensis</name>
    <dbReference type="NCBI Taxonomy" id="483423"/>
    <lineage>
        <taxon>Bacteria</taxon>
        <taxon>Pseudomonadati</taxon>
        <taxon>Chlamydiota</taxon>
        <taxon>Chlamydiia</taxon>
        <taxon>Parachlamydiales</taxon>
        <taxon>Candidatus Criblamydiaceae</taxon>
        <taxon>Estrella</taxon>
    </lineage>
</organism>
<comment type="subcellular location">
    <subcellularLocation>
        <location evidence="1">Cell membrane</location>
        <topology evidence="1">Multi-pass membrane protein</topology>
    </subcellularLocation>
</comment>
<keyword evidence="4" id="KW-1003">Cell membrane</keyword>
<name>A0A0H5E4T0_9BACT</name>
<keyword evidence="11" id="KW-1185">Reference proteome</keyword>
<evidence type="ECO:0000256" key="3">
    <source>
        <dbReference type="ARBA" id="ARBA00022448"/>
    </source>
</evidence>
<proteinExistence type="inferred from homology"/>